<evidence type="ECO:0000313" key="1">
    <source>
        <dbReference type="EMBL" id="JAH85420.1"/>
    </source>
</evidence>
<reference evidence="1" key="1">
    <citation type="submission" date="2014-11" db="EMBL/GenBank/DDBJ databases">
        <authorList>
            <person name="Amaro Gonzalez C."/>
        </authorList>
    </citation>
    <scope>NUCLEOTIDE SEQUENCE</scope>
</reference>
<proteinExistence type="predicted"/>
<protein>
    <submittedName>
        <fullName evidence="1">Uncharacterized protein</fullName>
    </submittedName>
</protein>
<reference evidence="1" key="2">
    <citation type="journal article" date="2015" name="Fish Shellfish Immunol.">
        <title>Early steps in the European eel (Anguilla anguilla)-Vibrio vulnificus interaction in the gills: Role of the RtxA13 toxin.</title>
        <authorList>
            <person name="Callol A."/>
            <person name="Pajuelo D."/>
            <person name="Ebbesson L."/>
            <person name="Teles M."/>
            <person name="MacKenzie S."/>
            <person name="Amaro C."/>
        </authorList>
    </citation>
    <scope>NUCLEOTIDE SEQUENCE</scope>
</reference>
<dbReference type="AlphaFoldDB" id="A0A0E9W769"/>
<dbReference type="EMBL" id="GBXM01023157">
    <property type="protein sequence ID" value="JAH85420.1"/>
    <property type="molecule type" value="Transcribed_RNA"/>
</dbReference>
<sequence length="30" mass="3475">MALFIFRTFCSNPPYYSAPKQNGETEPFSM</sequence>
<accession>A0A0E9W769</accession>
<organism evidence="1">
    <name type="scientific">Anguilla anguilla</name>
    <name type="common">European freshwater eel</name>
    <name type="synonym">Muraena anguilla</name>
    <dbReference type="NCBI Taxonomy" id="7936"/>
    <lineage>
        <taxon>Eukaryota</taxon>
        <taxon>Metazoa</taxon>
        <taxon>Chordata</taxon>
        <taxon>Craniata</taxon>
        <taxon>Vertebrata</taxon>
        <taxon>Euteleostomi</taxon>
        <taxon>Actinopterygii</taxon>
        <taxon>Neopterygii</taxon>
        <taxon>Teleostei</taxon>
        <taxon>Anguilliformes</taxon>
        <taxon>Anguillidae</taxon>
        <taxon>Anguilla</taxon>
    </lineage>
</organism>
<name>A0A0E9W769_ANGAN</name>